<accession>A0A840Q0S9</accession>
<proteinExistence type="predicted"/>
<evidence type="ECO:0000313" key="1">
    <source>
        <dbReference type="EMBL" id="MBB5148676.1"/>
    </source>
</evidence>
<protein>
    <submittedName>
        <fullName evidence="1">Uncharacterized protein</fullName>
    </submittedName>
</protein>
<dbReference type="Proteomes" id="UP000557217">
    <property type="component" value="Unassembled WGS sequence"/>
</dbReference>
<dbReference type="EMBL" id="JACHGZ010000008">
    <property type="protein sequence ID" value="MBB5148676.1"/>
    <property type="molecule type" value="Genomic_DNA"/>
</dbReference>
<organism evidence="1 2">
    <name type="scientific">Ureibacillus thermosphaericus</name>
    <dbReference type="NCBI Taxonomy" id="51173"/>
    <lineage>
        <taxon>Bacteria</taxon>
        <taxon>Bacillati</taxon>
        <taxon>Bacillota</taxon>
        <taxon>Bacilli</taxon>
        <taxon>Bacillales</taxon>
        <taxon>Caryophanaceae</taxon>
        <taxon>Ureibacillus</taxon>
    </lineage>
</organism>
<comment type="caution">
    <text evidence="1">The sequence shown here is derived from an EMBL/GenBank/DDBJ whole genome shotgun (WGS) entry which is preliminary data.</text>
</comment>
<reference evidence="1 2" key="1">
    <citation type="submission" date="2020-08" db="EMBL/GenBank/DDBJ databases">
        <title>Genomic Encyclopedia of Type Strains, Phase IV (KMG-IV): sequencing the most valuable type-strain genomes for metagenomic binning, comparative biology and taxonomic classification.</title>
        <authorList>
            <person name="Goeker M."/>
        </authorList>
    </citation>
    <scope>NUCLEOTIDE SEQUENCE [LARGE SCALE GENOMIC DNA]</scope>
    <source>
        <strain evidence="1 2">DSM 10633</strain>
    </source>
</reference>
<sequence length="54" mass="6659">MKKRDIFDVIIDMLDRYFNRWNDEMIEKATKINKIGIKKKVKKIEKPNKNELFM</sequence>
<gene>
    <name evidence="1" type="ORF">HNR36_001062</name>
</gene>
<keyword evidence="2" id="KW-1185">Reference proteome</keyword>
<dbReference type="AlphaFoldDB" id="A0A840Q0S9"/>
<name>A0A840Q0S9_URETH</name>
<evidence type="ECO:0000313" key="2">
    <source>
        <dbReference type="Proteomes" id="UP000557217"/>
    </source>
</evidence>
<dbReference type="RefSeq" id="WP_168412183.1">
    <property type="nucleotide sequence ID" value="NZ_JAAXPW010000008.1"/>
</dbReference>